<evidence type="ECO:0000256" key="7">
    <source>
        <dbReference type="ARBA" id="ARBA00022989"/>
    </source>
</evidence>
<organism evidence="12 13">
    <name type="scientific">Mizuhopecten yessoensis</name>
    <name type="common">Japanese scallop</name>
    <name type="synonym">Patinopecten yessoensis</name>
    <dbReference type="NCBI Taxonomy" id="6573"/>
    <lineage>
        <taxon>Eukaryota</taxon>
        <taxon>Metazoa</taxon>
        <taxon>Spiralia</taxon>
        <taxon>Lophotrochozoa</taxon>
        <taxon>Mollusca</taxon>
        <taxon>Bivalvia</taxon>
        <taxon>Autobranchia</taxon>
        <taxon>Pteriomorphia</taxon>
        <taxon>Pectinida</taxon>
        <taxon>Pectinoidea</taxon>
        <taxon>Pectinidae</taxon>
        <taxon>Mizuhopecten</taxon>
    </lineage>
</organism>
<dbReference type="InterPro" id="IPR029044">
    <property type="entry name" value="Nucleotide-diphossugar_trans"/>
</dbReference>
<comment type="subcellular location">
    <subcellularLocation>
        <location evidence="1 11">Golgi apparatus membrane</location>
        <topology evidence="1 11">Single-pass type II membrane protein</topology>
    </subcellularLocation>
</comment>
<evidence type="ECO:0000256" key="5">
    <source>
        <dbReference type="ARBA" id="ARBA00022692"/>
    </source>
</evidence>
<proteinExistence type="inferred from homology"/>
<dbReference type="GO" id="GO:0008194">
    <property type="term" value="F:UDP-glycosyltransferase activity"/>
    <property type="evidence" value="ECO:0007669"/>
    <property type="project" value="TreeGrafter"/>
</dbReference>
<evidence type="ECO:0000256" key="9">
    <source>
        <dbReference type="ARBA" id="ARBA00023136"/>
    </source>
</evidence>
<protein>
    <recommendedName>
        <fullName evidence="11">Hexosyltransferase</fullName>
        <ecNumber evidence="11">2.4.1.-</ecNumber>
    </recommendedName>
</protein>
<evidence type="ECO:0000256" key="3">
    <source>
        <dbReference type="ARBA" id="ARBA00022676"/>
    </source>
</evidence>
<sequence>MSLRFGRYICCAYRRLGIVGIYFTCVYFLIVYLLLISIDNTLHIDVETTRNIPIQTTALATSTPMPVTTIFPSKTYYMEIGDYPLAFDIKSFVEDTIQEHDLTNYSDIAPINPRQFTYVYRARKCRFDPKVKHKLLILVKSAAGNRDWRRKIRKTWGAEYSDGKTIKIVFLLAATEEETQVFVDYEARKFRDIVQENFLDSYRNNTYKTIMGYNWAMEFCPTASYVLFIDDDIRVNVDKLTTHIDDISRQPQQIIDNLYIGLLIPCGEPYRDNISKWYISYDEYPHEFWPPYLAGGAFLMSHMSALKFQLAIPYVTLVSIDDSYLGIVAKKLGIRPIDSLMYHSSGVYASLSIFQHQGKSSYKRIDRDGDTPFTSHTKLCFIGT</sequence>
<dbReference type="PANTHER" id="PTHR11214:SF349">
    <property type="entry name" value="BETA-1,3-GALACTOSYLTRANSFERASE BRN"/>
    <property type="match status" value="1"/>
</dbReference>
<feature type="transmembrane region" description="Helical" evidence="11">
    <location>
        <begin position="12"/>
        <end position="35"/>
    </location>
</feature>
<comment type="caution">
    <text evidence="12">The sequence shown here is derived from an EMBL/GenBank/DDBJ whole genome shotgun (WGS) entry which is preliminary data.</text>
</comment>
<reference evidence="12 13" key="1">
    <citation type="journal article" date="2017" name="Nat. Ecol. Evol.">
        <title>Scallop genome provides insights into evolution of bilaterian karyotype and development.</title>
        <authorList>
            <person name="Wang S."/>
            <person name="Zhang J."/>
            <person name="Jiao W."/>
            <person name="Li J."/>
            <person name="Xun X."/>
            <person name="Sun Y."/>
            <person name="Guo X."/>
            <person name="Huan P."/>
            <person name="Dong B."/>
            <person name="Zhang L."/>
            <person name="Hu X."/>
            <person name="Sun X."/>
            <person name="Wang J."/>
            <person name="Zhao C."/>
            <person name="Wang Y."/>
            <person name="Wang D."/>
            <person name="Huang X."/>
            <person name="Wang R."/>
            <person name="Lv J."/>
            <person name="Li Y."/>
            <person name="Zhang Z."/>
            <person name="Liu B."/>
            <person name="Lu W."/>
            <person name="Hui Y."/>
            <person name="Liang J."/>
            <person name="Zhou Z."/>
            <person name="Hou R."/>
            <person name="Li X."/>
            <person name="Liu Y."/>
            <person name="Li H."/>
            <person name="Ning X."/>
            <person name="Lin Y."/>
            <person name="Zhao L."/>
            <person name="Xing Q."/>
            <person name="Dou J."/>
            <person name="Li Y."/>
            <person name="Mao J."/>
            <person name="Guo H."/>
            <person name="Dou H."/>
            <person name="Li T."/>
            <person name="Mu C."/>
            <person name="Jiang W."/>
            <person name="Fu Q."/>
            <person name="Fu X."/>
            <person name="Miao Y."/>
            <person name="Liu J."/>
            <person name="Yu Q."/>
            <person name="Li R."/>
            <person name="Liao H."/>
            <person name="Li X."/>
            <person name="Kong Y."/>
            <person name="Jiang Z."/>
            <person name="Chourrout D."/>
            <person name="Li R."/>
            <person name="Bao Z."/>
        </authorList>
    </citation>
    <scope>NUCLEOTIDE SEQUENCE [LARGE SCALE GENOMIC DNA]</scope>
    <source>
        <strain evidence="12 13">PY_sf001</strain>
    </source>
</reference>
<dbReference type="EMBL" id="NEDP02003606">
    <property type="protein sequence ID" value="OWF48290.1"/>
    <property type="molecule type" value="Genomic_DNA"/>
</dbReference>
<name>A0A210QHS8_MIZYE</name>
<dbReference type="SUPFAM" id="SSF53448">
    <property type="entry name" value="Nucleotide-diphospho-sugar transferases"/>
    <property type="match status" value="1"/>
</dbReference>
<keyword evidence="7 11" id="KW-1133">Transmembrane helix</keyword>
<evidence type="ECO:0000256" key="8">
    <source>
        <dbReference type="ARBA" id="ARBA00023034"/>
    </source>
</evidence>
<dbReference type="AlphaFoldDB" id="A0A210QHS8"/>
<evidence type="ECO:0000256" key="6">
    <source>
        <dbReference type="ARBA" id="ARBA00022968"/>
    </source>
</evidence>
<dbReference type="GO" id="GO:0006493">
    <property type="term" value="P:protein O-linked glycosylation"/>
    <property type="evidence" value="ECO:0007669"/>
    <property type="project" value="TreeGrafter"/>
</dbReference>
<dbReference type="PANTHER" id="PTHR11214">
    <property type="entry name" value="BETA-1,3-N-ACETYLGLUCOSAMINYLTRANSFERASE"/>
    <property type="match status" value="1"/>
</dbReference>
<evidence type="ECO:0000256" key="2">
    <source>
        <dbReference type="ARBA" id="ARBA00008661"/>
    </source>
</evidence>
<keyword evidence="9 11" id="KW-0472">Membrane</keyword>
<dbReference type="EC" id="2.4.1.-" evidence="11"/>
<evidence type="ECO:0000256" key="11">
    <source>
        <dbReference type="RuleBase" id="RU363063"/>
    </source>
</evidence>
<dbReference type="OrthoDB" id="2139606at2759"/>
<keyword evidence="13" id="KW-1185">Reference proteome</keyword>
<keyword evidence="8 11" id="KW-0333">Golgi apparatus</keyword>
<keyword evidence="10" id="KW-0325">Glycoprotein</keyword>
<keyword evidence="6 11" id="KW-0735">Signal-anchor</keyword>
<dbReference type="FunFam" id="3.90.550.50:FF:000001">
    <property type="entry name" value="Hexosyltransferase"/>
    <property type="match status" value="1"/>
</dbReference>
<dbReference type="InterPro" id="IPR002659">
    <property type="entry name" value="Glyco_trans_31"/>
</dbReference>
<evidence type="ECO:0000256" key="10">
    <source>
        <dbReference type="ARBA" id="ARBA00023180"/>
    </source>
</evidence>
<accession>A0A210QHS8</accession>
<comment type="similarity">
    <text evidence="2 11">Belongs to the glycosyltransferase 31 family.</text>
</comment>
<evidence type="ECO:0000256" key="4">
    <source>
        <dbReference type="ARBA" id="ARBA00022679"/>
    </source>
</evidence>
<evidence type="ECO:0000256" key="1">
    <source>
        <dbReference type="ARBA" id="ARBA00004323"/>
    </source>
</evidence>
<dbReference type="GO" id="GO:0000139">
    <property type="term" value="C:Golgi membrane"/>
    <property type="evidence" value="ECO:0007669"/>
    <property type="project" value="UniProtKB-SubCell"/>
</dbReference>
<dbReference type="Gene3D" id="3.90.550.50">
    <property type="match status" value="1"/>
</dbReference>
<dbReference type="Pfam" id="PF01762">
    <property type="entry name" value="Galactosyl_T"/>
    <property type="match status" value="1"/>
</dbReference>
<keyword evidence="4 12" id="KW-0808">Transferase</keyword>
<dbReference type="Proteomes" id="UP000242188">
    <property type="component" value="Unassembled WGS sequence"/>
</dbReference>
<dbReference type="GO" id="GO:0016758">
    <property type="term" value="F:hexosyltransferase activity"/>
    <property type="evidence" value="ECO:0007669"/>
    <property type="project" value="InterPro"/>
</dbReference>
<keyword evidence="5 11" id="KW-0812">Transmembrane</keyword>
<evidence type="ECO:0000313" key="12">
    <source>
        <dbReference type="EMBL" id="OWF48290.1"/>
    </source>
</evidence>
<keyword evidence="3 11" id="KW-0328">Glycosyltransferase</keyword>
<gene>
    <name evidence="12" type="ORF">KP79_PYT23016</name>
</gene>
<evidence type="ECO:0000313" key="13">
    <source>
        <dbReference type="Proteomes" id="UP000242188"/>
    </source>
</evidence>